<sequence>MRPPSFRHLVEGGRCSGAWAAGTPVTRNSGGPLCVPCWAPAAPWRFVAGAPGGPAVVVWWWGLGTEDFHEGCREHLRWGRAGARAVGNSPFEAGRTAGVVGGGAALWWRNGVDVALDRVEAAELIGR</sequence>
<protein>
    <submittedName>
        <fullName evidence="1">Uncharacterized protein</fullName>
    </submittedName>
</protein>
<evidence type="ECO:0000313" key="1">
    <source>
        <dbReference type="EMBL" id="KAK3271240.1"/>
    </source>
</evidence>
<comment type="caution">
    <text evidence="1">The sequence shown here is derived from an EMBL/GenBank/DDBJ whole genome shotgun (WGS) entry which is preliminary data.</text>
</comment>
<name>A0AAE0G424_9CHLO</name>
<dbReference type="Proteomes" id="UP001190700">
    <property type="component" value="Unassembled WGS sequence"/>
</dbReference>
<proteinExistence type="predicted"/>
<evidence type="ECO:0000313" key="2">
    <source>
        <dbReference type="Proteomes" id="UP001190700"/>
    </source>
</evidence>
<reference evidence="1 2" key="1">
    <citation type="journal article" date="2015" name="Genome Biol. Evol.">
        <title>Comparative Genomics of a Bacterivorous Green Alga Reveals Evolutionary Causalities and Consequences of Phago-Mixotrophic Mode of Nutrition.</title>
        <authorList>
            <person name="Burns J.A."/>
            <person name="Paasch A."/>
            <person name="Narechania A."/>
            <person name="Kim E."/>
        </authorList>
    </citation>
    <scope>NUCLEOTIDE SEQUENCE [LARGE SCALE GENOMIC DNA]</scope>
    <source>
        <strain evidence="1 2">PLY_AMNH</strain>
    </source>
</reference>
<keyword evidence="2" id="KW-1185">Reference proteome</keyword>
<gene>
    <name evidence="1" type="ORF">CYMTET_20399</name>
</gene>
<dbReference type="EMBL" id="LGRX02009917">
    <property type="protein sequence ID" value="KAK3271240.1"/>
    <property type="molecule type" value="Genomic_DNA"/>
</dbReference>
<dbReference type="AlphaFoldDB" id="A0AAE0G424"/>
<organism evidence="1 2">
    <name type="scientific">Cymbomonas tetramitiformis</name>
    <dbReference type="NCBI Taxonomy" id="36881"/>
    <lineage>
        <taxon>Eukaryota</taxon>
        <taxon>Viridiplantae</taxon>
        <taxon>Chlorophyta</taxon>
        <taxon>Pyramimonadophyceae</taxon>
        <taxon>Pyramimonadales</taxon>
        <taxon>Pyramimonadaceae</taxon>
        <taxon>Cymbomonas</taxon>
    </lineage>
</organism>
<accession>A0AAE0G424</accession>